<dbReference type="Proteomes" id="UP000295444">
    <property type="component" value="Unassembled WGS sequence"/>
</dbReference>
<dbReference type="SUPFAM" id="SSF53474">
    <property type="entry name" value="alpha/beta-Hydrolases"/>
    <property type="match status" value="1"/>
</dbReference>
<feature type="transmembrane region" description="Helical" evidence="1">
    <location>
        <begin position="328"/>
        <end position="353"/>
    </location>
</feature>
<keyword evidence="1" id="KW-0472">Membrane</keyword>
<evidence type="ECO:0008006" key="4">
    <source>
        <dbReference type="Google" id="ProtNLM"/>
    </source>
</evidence>
<dbReference type="Gene3D" id="3.40.50.1820">
    <property type="entry name" value="alpha/beta hydrolase"/>
    <property type="match status" value="1"/>
</dbReference>
<protein>
    <recommendedName>
        <fullName evidence="4">Lipase (Class 3)</fullName>
    </recommendedName>
</protein>
<dbReference type="RefSeq" id="WP_243754356.1">
    <property type="nucleotide sequence ID" value="NZ_SNXZ01000006.1"/>
</dbReference>
<gene>
    <name evidence="2" type="ORF">EV186_106117</name>
</gene>
<feature type="transmembrane region" description="Helical" evidence="1">
    <location>
        <begin position="168"/>
        <end position="187"/>
    </location>
</feature>
<feature type="transmembrane region" description="Helical" evidence="1">
    <location>
        <begin position="125"/>
        <end position="148"/>
    </location>
</feature>
<keyword evidence="3" id="KW-1185">Reference proteome</keyword>
<feature type="transmembrane region" description="Helical" evidence="1">
    <location>
        <begin position="298"/>
        <end position="316"/>
    </location>
</feature>
<feature type="transmembrane region" description="Helical" evidence="1">
    <location>
        <begin position="414"/>
        <end position="433"/>
    </location>
</feature>
<feature type="transmembrane region" description="Helical" evidence="1">
    <location>
        <begin position="257"/>
        <end position="277"/>
    </location>
</feature>
<dbReference type="InterPro" id="IPR029058">
    <property type="entry name" value="AB_hydrolase_fold"/>
</dbReference>
<accession>A0A4R6S343</accession>
<feature type="transmembrane region" description="Helical" evidence="1">
    <location>
        <begin position="374"/>
        <end position="394"/>
    </location>
</feature>
<reference evidence="2 3" key="1">
    <citation type="submission" date="2019-03" db="EMBL/GenBank/DDBJ databases">
        <title>Genomic Encyclopedia of Type Strains, Phase IV (KMG-IV): sequencing the most valuable type-strain genomes for metagenomic binning, comparative biology and taxonomic classification.</title>
        <authorList>
            <person name="Goeker M."/>
        </authorList>
    </citation>
    <scope>NUCLEOTIDE SEQUENCE [LARGE SCALE GENOMIC DNA]</scope>
    <source>
        <strain evidence="2 3">DSM 45361</strain>
    </source>
</reference>
<name>A0A4R6S343_LABRH</name>
<dbReference type="EMBL" id="SNXZ01000006">
    <property type="protein sequence ID" value="TDP93723.1"/>
    <property type="molecule type" value="Genomic_DNA"/>
</dbReference>
<proteinExistence type="predicted"/>
<feature type="transmembrane region" description="Helical" evidence="1">
    <location>
        <begin position="227"/>
        <end position="245"/>
    </location>
</feature>
<keyword evidence="1" id="KW-1133">Transmembrane helix</keyword>
<evidence type="ECO:0000256" key="1">
    <source>
        <dbReference type="SAM" id="Phobius"/>
    </source>
</evidence>
<dbReference type="AlphaFoldDB" id="A0A4R6S343"/>
<feature type="transmembrane region" description="Helical" evidence="1">
    <location>
        <begin position="512"/>
        <end position="532"/>
    </location>
</feature>
<feature type="transmembrane region" description="Helical" evidence="1">
    <location>
        <begin position="86"/>
        <end position="104"/>
    </location>
</feature>
<sequence>MLLPGPDTRVVELRVHGMLGTRPESLVNAVAAVDVAGDGIGRIVRPADRLRRPAPGPVLEAEGRPLPRTVEGYVWGGMTSGGFAKAMWAVLFPFSMANVAHWMLPPVRDRAGAVLGRLCRALLRLASVLLTMLLVAQVAVVTLDLLAAQCLAPGTQCLSPVPSWLRSAYGVRPVIGLVPVLLVCAVLHRVSKVKWEVGQAPEHDPTPPNVDAPLPGSNLVADPDTPALRALHLVAALATVALMPLGGPLDPPRGWPLAVWLLAVVLLVVAVAGVVALDDPAVGSGTRLRRLFGHRPRWALVWSAAGLVLVAGFTRGQLPTALPGTDGWVEGIALVLFAVVVVFGVLLIPAALLARPTWRNEPPELRPWAGGWMAAPVLATAGLLGGGFGAGFGITVRKLLGGGALPLGYQSITLLWGCGAVLALVIGVPYAAVGLARGWRGGPDEAPVVALLHKDKPSDIPVATRLWRRANWQQFAVHRALLGLAAVLCAGAVVALVMRLRGVAPPAWTSPLSAIGVLALGLLAASLLRAVYTAARKPETARHLGVLADIACFWPREAHPTVPPCYALKVVPELVARTLEHLQTPGTRVVLTGHSQGALLVAVAAARLSHCLPPEEFERVGLVTAGAPLQWAYPRAFPVVVPAASLVRLHDALGGRWRSLCRGTDPLGCAVTTWRRQVADGQLLGVGLRPGLPPGPLAPAARTESGALVLGSDHWLPDPRLRPTRGLRWVAGPQTHQHYVTDPEWDRAVALAAGLLPSAPFGWRA</sequence>
<evidence type="ECO:0000313" key="3">
    <source>
        <dbReference type="Proteomes" id="UP000295444"/>
    </source>
</evidence>
<evidence type="ECO:0000313" key="2">
    <source>
        <dbReference type="EMBL" id="TDP93723.1"/>
    </source>
</evidence>
<organism evidence="2 3">
    <name type="scientific">Labedaea rhizosphaerae</name>
    <dbReference type="NCBI Taxonomy" id="598644"/>
    <lineage>
        <taxon>Bacteria</taxon>
        <taxon>Bacillati</taxon>
        <taxon>Actinomycetota</taxon>
        <taxon>Actinomycetes</taxon>
        <taxon>Pseudonocardiales</taxon>
        <taxon>Pseudonocardiaceae</taxon>
        <taxon>Labedaea</taxon>
    </lineage>
</organism>
<comment type="caution">
    <text evidence="2">The sequence shown here is derived from an EMBL/GenBank/DDBJ whole genome shotgun (WGS) entry which is preliminary data.</text>
</comment>
<feature type="transmembrane region" description="Helical" evidence="1">
    <location>
        <begin position="476"/>
        <end position="500"/>
    </location>
</feature>
<keyword evidence="1" id="KW-0812">Transmembrane</keyword>